<feature type="compositionally biased region" description="Basic and acidic residues" evidence="1">
    <location>
        <begin position="269"/>
        <end position="283"/>
    </location>
</feature>
<dbReference type="GO" id="GO:0072344">
    <property type="term" value="P:rescue of stalled ribosome"/>
    <property type="evidence" value="ECO:0007669"/>
    <property type="project" value="InterPro"/>
</dbReference>
<gene>
    <name evidence="3" type="ORF">D9758_004997</name>
</gene>
<dbReference type="InterPro" id="IPR009349">
    <property type="entry name" value="TRIP4/RQT4_C2HC5_Znf"/>
</dbReference>
<feature type="domain" description="TRIP4/RQT4 C2HC5-type zinc finger" evidence="2">
    <location>
        <begin position="71"/>
        <end position="122"/>
    </location>
</feature>
<evidence type="ECO:0000313" key="4">
    <source>
        <dbReference type="Proteomes" id="UP000559256"/>
    </source>
</evidence>
<feature type="region of interest" description="Disordered" evidence="1">
    <location>
        <begin position="1"/>
        <end position="50"/>
    </location>
</feature>
<dbReference type="GO" id="GO:0180022">
    <property type="term" value="C:RQC-trigger complex"/>
    <property type="evidence" value="ECO:0007669"/>
    <property type="project" value="InterPro"/>
</dbReference>
<evidence type="ECO:0000256" key="1">
    <source>
        <dbReference type="SAM" id="MobiDB-lite"/>
    </source>
</evidence>
<feature type="region of interest" description="Disordered" evidence="1">
    <location>
        <begin position="151"/>
        <end position="306"/>
    </location>
</feature>
<dbReference type="GO" id="GO:0008270">
    <property type="term" value="F:zinc ion binding"/>
    <property type="evidence" value="ECO:0007669"/>
    <property type="project" value="InterPro"/>
</dbReference>
<dbReference type="EMBL" id="JAACJM010000006">
    <property type="protein sequence ID" value="KAF5372174.1"/>
    <property type="molecule type" value="Genomic_DNA"/>
</dbReference>
<evidence type="ECO:0000313" key="3">
    <source>
        <dbReference type="EMBL" id="KAF5372174.1"/>
    </source>
</evidence>
<keyword evidence="4" id="KW-1185">Reference proteome</keyword>
<dbReference type="OrthoDB" id="338816at2759"/>
<dbReference type="Proteomes" id="UP000559256">
    <property type="component" value="Unassembled WGS sequence"/>
</dbReference>
<dbReference type="AlphaFoldDB" id="A0A8H5LWR2"/>
<sequence length="306" mass="33207">MRQTPWTKKAGSSFPSDRIKPSYASPATENTKKRGANTSKEPPKSKEVRQLESLLTSLRVSAAPQKDPKGGCFCQAREDPLSPYSPICRTCGLILCSLNQPNFSCPHCSSSLLSEAQRSSIITRIETQISDVLAKEAAERERVIEEARREAGAFPALGPAPSGKPSQSQYQPRSMSSKGSNRSTATPSPQPETHKVLSLKGSGKKGKAIISSYTPVASRPASRSESEVENAEDEVTLRVPPPPNQVSFSRERPDPARPWTNLRGCKVRYIPDEKSSGNEESKSRQNKKGKGKGKENQTNAESSAVA</sequence>
<feature type="compositionally biased region" description="Basic and acidic residues" evidence="1">
    <location>
        <begin position="41"/>
        <end position="50"/>
    </location>
</feature>
<proteinExistence type="predicted"/>
<organism evidence="3 4">
    <name type="scientific">Tetrapyrgos nigripes</name>
    <dbReference type="NCBI Taxonomy" id="182062"/>
    <lineage>
        <taxon>Eukaryota</taxon>
        <taxon>Fungi</taxon>
        <taxon>Dikarya</taxon>
        <taxon>Basidiomycota</taxon>
        <taxon>Agaricomycotina</taxon>
        <taxon>Agaricomycetes</taxon>
        <taxon>Agaricomycetidae</taxon>
        <taxon>Agaricales</taxon>
        <taxon>Marasmiineae</taxon>
        <taxon>Marasmiaceae</taxon>
        <taxon>Tetrapyrgos</taxon>
    </lineage>
</organism>
<feature type="compositionally biased region" description="Polar residues" evidence="1">
    <location>
        <begin position="164"/>
        <end position="187"/>
    </location>
</feature>
<reference evidence="3 4" key="1">
    <citation type="journal article" date="2020" name="ISME J.">
        <title>Uncovering the hidden diversity of litter-decomposition mechanisms in mushroom-forming fungi.</title>
        <authorList>
            <person name="Floudas D."/>
            <person name="Bentzer J."/>
            <person name="Ahren D."/>
            <person name="Johansson T."/>
            <person name="Persson P."/>
            <person name="Tunlid A."/>
        </authorList>
    </citation>
    <scope>NUCLEOTIDE SEQUENCE [LARGE SCALE GENOMIC DNA]</scope>
    <source>
        <strain evidence="3 4">CBS 291.85</strain>
    </source>
</reference>
<evidence type="ECO:0000259" key="2">
    <source>
        <dbReference type="Pfam" id="PF06221"/>
    </source>
</evidence>
<dbReference type="Pfam" id="PF06221">
    <property type="entry name" value="zf-C2HC5"/>
    <property type="match status" value="1"/>
</dbReference>
<name>A0A8H5LWR2_9AGAR</name>
<protein>
    <recommendedName>
        <fullName evidence="2">TRIP4/RQT4 C2HC5-type zinc finger domain-containing protein</fullName>
    </recommendedName>
</protein>
<accession>A0A8H5LWR2</accession>
<dbReference type="GO" id="GO:0005634">
    <property type="term" value="C:nucleus"/>
    <property type="evidence" value="ECO:0007669"/>
    <property type="project" value="InterPro"/>
</dbReference>
<feature type="compositionally biased region" description="Polar residues" evidence="1">
    <location>
        <begin position="296"/>
        <end position="306"/>
    </location>
</feature>
<comment type="caution">
    <text evidence="3">The sequence shown here is derived from an EMBL/GenBank/DDBJ whole genome shotgun (WGS) entry which is preliminary data.</text>
</comment>